<gene>
    <name evidence="1" type="ORF">BB8028_0002g06990</name>
</gene>
<reference evidence="1 2" key="1">
    <citation type="submission" date="2016-07" db="EMBL/GenBank/DDBJ databases">
        <title>Comparative genomics of the entomopathogenic fungus Beauveria bassiana.</title>
        <authorList>
            <person name="Valero Jimenez C.A."/>
            <person name="Zwaan B.J."/>
            <person name="Van Kan J.A."/>
            <person name="Takken W."/>
            <person name="Debets A.J."/>
            <person name="Schoustra S.E."/>
            <person name="Koenraadt C.J."/>
        </authorList>
    </citation>
    <scope>NUCLEOTIDE SEQUENCE [LARGE SCALE GENOMIC DNA]</scope>
    <source>
        <strain evidence="1 2">ARSEF 8028</strain>
    </source>
</reference>
<dbReference type="Proteomes" id="UP000237441">
    <property type="component" value="Unassembled WGS sequence"/>
</dbReference>
<organism evidence="1 2">
    <name type="scientific">Beauveria bassiana</name>
    <name type="common">White muscardine disease fungus</name>
    <name type="synonym">Tritirachium shiotae</name>
    <dbReference type="NCBI Taxonomy" id="176275"/>
    <lineage>
        <taxon>Eukaryota</taxon>
        <taxon>Fungi</taxon>
        <taxon>Dikarya</taxon>
        <taxon>Ascomycota</taxon>
        <taxon>Pezizomycotina</taxon>
        <taxon>Sordariomycetes</taxon>
        <taxon>Hypocreomycetidae</taxon>
        <taxon>Hypocreales</taxon>
        <taxon>Cordycipitaceae</taxon>
        <taxon>Beauveria</taxon>
    </lineage>
</organism>
<comment type="caution">
    <text evidence="1">The sequence shown here is derived from an EMBL/GenBank/DDBJ whole genome shotgun (WGS) entry which is preliminary data.</text>
</comment>
<dbReference type="EMBL" id="JRHA01000002">
    <property type="protein sequence ID" value="PQK10377.1"/>
    <property type="molecule type" value="Genomic_DNA"/>
</dbReference>
<dbReference type="AlphaFoldDB" id="A0A2S7Y2I1"/>
<evidence type="ECO:0000313" key="1">
    <source>
        <dbReference type="EMBL" id="PQK10377.1"/>
    </source>
</evidence>
<name>A0A2S7Y2I1_BEABA</name>
<protein>
    <submittedName>
        <fullName evidence="1">Uncharacterized protein</fullName>
    </submittedName>
</protein>
<evidence type="ECO:0000313" key="2">
    <source>
        <dbReference type="Proteomes" id="UP000237441"/>
    </source>
</evidence>
<proteinExistence type="predicted"/>
<accession>A0A2S7Y2I1</accession>
<sequence>MAAVRSASVLGQQTTFREALVRLIHTPIPFIHLFLACAHDSWPTRQARKRLGLLKLCSPLPQQAGWPDPFHSHTLKSTRLCPIHHQRLVREAITAHQFCSHTLLAPVCSCSRQNIPLCPGRLGPLHSLAIIPYTLSSKSRTVLVDPNPSGSLT</sequence>